<evidence type="ECO:0000313" key="3">
    <source>
        <dbReference type="Proteomes" id="UP000271678"/>
    </source>
</evidence>
<dbReference type="Proteomes" id="UP000271678">
    <property type="component" value="Unassembled WGS sequence"/>
</dbReference>
<protein>
    <submittedName>
        <fullName evidence="2">Uncharacterized protein</fullName>
    </submittedName>
</protein>
<sequence>MTDETGDPAEPQPRRRRHRRARSAATTGHPDAGRWTYESAESGGSADSDGPAEPSRPGRDATQDSDIGGAARRVAGSDEAPESAQDRWWHEQRPPHWE</sequence>
<keyword evidence="3" id="KW-1185">Reference proteome</keyword>
<comment type="caution">
    <text evidence="2">The sequence shown here is derived from an EMBL/GenBank/DDBJ whole genome shotgun (WGS) entry which is preliminary data.</text>
</comment>
<reference evidence="2 3" key="1">
    <citation type="submission" date="2018-11" db="EMBL/GenBank/DDBJ databases">
        <title>Draft genome of Simplicispira Flexivirga sp. BO-16.</title>
        <authorList>
            <person name="Im W.T."/>
        </authorList>
    </citation>
    <scope>NUCLEOTIDE SEQUENCE [LARGE SCALE GENOMIC DNA]</scope>
    <source>
        <strain evidence="2 3">BO-16</strain>
    </source>
</reference>
<dbReference type="EMBL" id="RJJQ01000004">
    <property type="protein sequence ID" value="RNI23879.1"/>
    <property type="molecule type" value="Genomic_DNA"/>
</dbReference>
<evidence type="ECO:0000256" key="1">
    <source>
        <dbReference type="SAM" id="MobiDB-lite"/>
    </source>
</evidence>
<accession>A0A3M9ME98</accession>
<dbReference type="RefSeq" id="WP_123270618.1">
    <property type="nucleotide sequence ID" value="NZ_RJJQ01000004.1"/>
</dbReference>
<proteinExistence type="predicted"/>
<gene>
    <name evidence="2" type="ORF">EFY87_06315</name>
</gene>
<feature type="compositionally biased region" description="Low complexity" evidence="1">
    <location>
        <begin position="38"/>
        <end position="53"/>
    </location>
</feature>
<feature type="region of interest" description="Disordered" evidence="1">
    <location>
        <begin position="1"/>
        <end position="98"/>
    </location>
</feature>
<feature type="compositionally biased region" description="Basic and acidic residues" evidence="1">
    <location>
        <begin position="84"/>
        <end position="98"/>
    </location>
</feature>
<evidence type="ECO:0000313" key="2">
    <source>
        <dbReference type="EMBL" id="RNI23879.1"/>
    </source>
</evidence>
<organism evidence="2 3">
    <name type="scientific">Flexivirga caeni</name>
    <dbReference type="NCBI Taxonomy" id="2294115"/>
    <lineage>
        <taxon>Bacteria</taxon>
        <taxon>Bacillati</taxon>
        <taxon>Actinomycetota</taxon>
        <taxon>Actinomycetes</taxon>
        <taxon>Micrococcales</taxon>
        <taxon>Dermacoccaceae</taxon>
        <taxon>Flexivirga</taxon>
    </lineage>
</organism>
<dbReference type="AlphaFoldDB" id="A0A3M9ME98"/>
<name>A0A3M9ME98_9MICO</name>